<dbReference type="EMBL" id="KV453911">
    <property type="protein sequence ID" value="ODV79678.1"/>
    <property type="molecule type" value="Genomic_DNA"/>
</dbReference>
<dbReference type="RefSeq" id="XP_020064800.1">
    <property type="nucleotide sequence ID" value="XM_020206623.1"/>
</dbReference>
<gene>
    <name evidence="1" type="ORF">CANTADRAFT_208187</name>
</gene>
<organism evidence="1 2">
    <name type="scientific">Suhomyces tanzawaensis NRRL Y-17324</name>
    <dbReference type="NCBI Taxonomy" id="984487"/>
    <lineage>
        <taxon>Eukaryota</taxon>
        <taxon>Fungi</taxon>
        <taxon>Dikarya</taxon>
        <taxon>Ascomycota</taxon>
        <taxon>Saccharomycotina</taxon>
        <taxon>Pichiomycetes</taxon>
        <taxon>Debaryomycetaceae</taxon>
        <taxon>Suhomyces</taxon>
    </lineage>
</organism>
<proteinExistence type="predicted"/>
<evidence type="ECO:0000313" key="2">
    <source>
        <dbReference type="Proteomes" id="UP000094285"/>
    </source>
</evidence>
<dbReference type="AlphaFoldDB" id="A0A1E4SJK8"/>
<dbReference type="Proteomes" id="UP000094285">
    <property type="component" value="Unassembled WGS sequence"/>
</dbReference>
<accession>A0A1E4SJK8</accession>
<dbReference type="GeneID" id="30980760"/>
<reference evidence="2" key="1">
    <citation type="submission" date="2016-05" db="EMBL/GenBank/DDBJ databases">
        <title>Comparative genomics of biotechnologically important yeasts.</title>
        <authorList>
            <consortium name="DOE Joint Genome Institute"/>
            <person name="Riley R."/>
            <person name="Haridas S."/>
            <person name="Wolfe K.H."/>
            <person name="Lopes M.R."/>
            <person name="Hittinger C.T."/>
            <person name="Goker M."/>
            <person name="Salamov A."/>
            <person name="Wisecaver J."/>
            <person name="Long T.M."/>
            <person name="Aerts A.L."/>
            <person name="Barry K."/>
            <person name="Choi C."/>
            <person name="Clum A."/>
            <person name="Coughlan A.Y."/>
            <person name="Deshpande S."/>
            <person name="Douglass A.P."/>
            <person name="Hanson S.J."/>
            <person name="Klenk H.-P."/>
            <person name="Labutti K."/>
            <person name="Lapidus A."/>
            <person name="Lindquist E."/>
            <person name="Lipzen A."/>
            <person name="Meier-Kolthoff J.P."/>
            <person name="Ohm R.A."/>
            <person name="Otillar R.P."/>
            <person name="Pangilinan J."/>
            <person name="Peng Y."/>
            <person name="Rokas A."/>
            <person name="Rosa C.A."/>
            <person name="Scheuner C."/>
            <person name="Sibirny A.A."/>
            <person name="Slot J.C."/>
            <person name="Stielow J.B."/>
            <person name="Sun H."/>
            <person name="Kurtzman C.P."/>
            <person name="Blackwell M."/>
            <person name="Grigoriev I.V."/>
            <person name="Jeffries T.W."/>
        </authorList>
    </citation>
    <scope>NUCLEOTIDE SEQUENCE [LARGE SCALE GENOMIC DNA]</scope>
    <source>
        <strain evidence="2">NRRL Y-17324</strain>
    </source>
</reference>
<name>A0A1E4SJK8_9ASCO</name>
<keyword evidence="2" id="KW-1185">Reference proteome</keyword>
<sequence length="57" mass="6793">MKSLYTKLSITGTIRLYGVWRVSVLSDAKRPFLQMSIRHYTYEATIHIRQLFDSMIR</sequence>
<protein>
    <submittedName>
        <fullName evidence="1">Uncharacterized protein</fullName>
    </submittedName>
</protein>
<evidence type="ECO:0000313" key="1">
    <source>
        <dbReference type="EMBL" id="ODV79678.1"/>
    </source>
</evidence>